<proteinExistence type="predicted"/>
<keyword evidence="4" id="KW-1185">Reference proteome</keyword>
<organism evidence="3 4">
    <name type="scientific">Corynebacterium pilbarense</name>
    <dbReference type="NCBI Taxonomy" id="1288393"/>
    <lineage>
        <taxon>Bacteria</taxon>
        <taxon>Bacillati</taxon>
        <taxon>Actinomycetota</taxon>
        <taxon>Actinomycetes</taxon>
        <taxon>Mycobacteriales</taxon>
        <taxon>Corynebacteriaceae</taxon>
        <taxon>Corynebacterium</taxon>
    </lineage>
</organism>
<name>A0A9Q4NSI4_9CORY</name>
<feature type="compositionally biased region" description="Basic and acidic residues" evidence="1">
    <location>
        <begin position="199"/>
        <end position="215"/>
    </location>
</feature>
<dbReference type="Pfam" id="PF00098">
    <property type="entry name" value="zf-CCHC"/>
    <property type="match status" value="1"/>
</dbReference>
<sequence>MYKNGIPQFDGQKYAFWSIRMKTYIQAQGFQVWQSIVDGYTTPAVPPTNDKAVKLGENNSKAINALLNGLSDTVFTKVAHCKYAKEIWDKLRNIYEGDSKVKATKLQTYRGQFEQLKMKEDEDIAAYFLRVDETVNAIIGLGEEIEESVIVQKVLRSLPMRFDPKISTLEERVDLNSISMDELHGIFTTYEMGNEQENPDVKEEAFKESKKKEQEEYSSNSGTSEDDEEVANFVKRLNKGTNDRYRGKLPLICFNCDGIGHFANKCPHKKKRNDEGYSKGKYTYKGKRTTKKVFKKSLYTKEDISSSDEDEVSDSETRRVLFMVVKDSDKEVSKEEYE</sequence>
<evidence type="ECO:0000313" key="4">
    <source>
        <dbReference type="Proteomes" id="UP001071110"/>
    </source>
</evidence>
<dbReference type="Gene3D" id="4.10.60.10">
    <property type="entry name" value="Zinc finger, CCHC-type"/>
    <property type="match status" value="1"/>
</dbReference>
<dbReference type="InterPro" id="IPR001878">
    <property type="entry name" value="Znf_CCHC"/>
</dbReference>
<dbReference type="SUPFAM" id="SSF57756">
    <property type="entry name" value="Retrovirus zinc finger-like domains"/>
    <property type="match status" value="1"/>
</dbReference>
<feature type="domain" description="CCHC-type" evidence="2">
    <location>
        <begin position="253"/>
        <end position="267"/>
    </location>
</feature>
<dbReference type="GO" id="GO:0008270">
    <property type="term" value="F:zinc ion binding"/>
    <property type="evidence" value="ECO:0007669"/>
    <property type="project" value="InterPro"/>
</dbReference>
<dbReference type="PROSITE" id="PS50158">
    <property type="entry name" value="ZF_CCHC"/>
    <property type="match status" value="1"/>
</dbReference>
<protein>
    <recommendedName>
        <fullName evidence="2">CCHC-type domain-containing protein</fullName>
    </recommendedName>
</protein>
<dbReference type="AlphaFoldDB" id="A0A9Q4NSI4"/>
<dbReference type="Pfam" id="PF14223">
    <property type="entry name" value="Retrotran_gag_2"/>
    <property type="match status" value="1"/>
</dbReference>
<dbReference type="PANTHER" id="PTHR35317:SF23">
    <property type="entry name" value="OS04G0629600 PROTEIN"/>
    <property type="match status" value="1"/>
</dbReference>
<reference evidence="3" key="1">
    <citation type="submission" date="2022-08" db="EMBL/GenBank/DDBJ databases">
        <title>Corynebacterium sp. nov., isolated from clinical breast specimens.</title>
        <authorList>
            <person name="Zhang T."/>
        </authorList>
    </citation>
    <scope>NUCLEOTIDE SEQUENCE</scope>
    <source>
        <strain evidence="3">CCUG 57942</strain>
    </source>
</reference>
<dbReference type="InterPro" id="IPR036875">
    <property type="entry name" value="Znf_CCHC_sf"/>
</dbReference>
<feature type="region of interest" description="Disordered" evidence="1">
    <location>
        <begin position="192"/>
        <end position="228"/>
    </location>
</feature>
<dbReference type="Proteomes" id="UP001071110">
    <property type="component" value="Unassembled WGS sequence"/>
</dbReference>
<dbReference type="EMBL" id="JANRML010000039">
    <property type="protein sequence ID" value="MCZ2221933.1"/>
    <property type="molecule type" value="Genomic_DNA"/>
</dbReference>
<evidence type="ECO:0000313" key="3">
    <source>
        <dbReference type="EMBL" id="MCZ2221933.1"/>
    </source>
</evidence>
<dbReference type="GO" id="GO:0003676">
    <property type="term" value="F:nucleic acid binding"/>
    <property type="evidence" value="ECO:0007669"/>
    <property type="project" value="InterPro"/>
</dbReference>
<dbReference type="SMART" id="SM00343">
    <property type="entry name" value="ZnF_C2HC"/>
    <property type="match status" value="1"/>
</dbReference>
<evidence type="ECO:0000259" key="2">
    <source>
        <dbReference type="PROSITE" id="PS50158"/>
    </source>
</evidence>
<dbReference type="RefSeq" id="WP_269028613.1">
    <property type="nucleotide sequence ID" value="NZ_JANRML010000039.1"/>
</dbReference>
<accession>A0A9Q4NSI4</accession>
<evidence type="ECO:0000256" key="1">
    <source>
        <dbReference type="SAM" id="MobiDB-lite"/>
    </source>
</evidence>
<dbReference type="PANTHER" id="PTHR35317">
    <property type="entry name" value="OS04G0629600 PROTEIN"/>
    <property type="match status" value="1"/>
</dbReference>
<gene>
    <name evidence="3" type="ORF">NUW87_11285</name>
</gene>
<comment type="caution">
    <text evidence="3">The sequence shown here is derived from an EMBL/GenBank/DDBJ whole genome shotgun (WGS) entry which is preliminary data.</text>
</comment>